<feature type="region of interest" description="Disordered" evidence="1">
    <location>
        <begin position="1"/>
        <end position="67"/>
    </location>
</feature>
<keyword evidence="3" id="KW-1185">Reference proteome</keyword>
<dbReference type="Proteomes" id="UP000010552">
    <property type="component" value="Unassembled WGS sequence"/>
</dbReference>
<feature type="compositionally biased region" description="Basic and acidic residues" evidence="1">
    <location>
        <begin position="207"/>
        <end position="217"/>
    </location>
</feature>
<proteinExistence type="predicted"/>
<dbReference type="InParanoid" id="L5JWN3"/>
<dbReference type="AlphaFoldDB" id="L5JWN3"/>
<protein>
    <submittedName>
        <fullName evidence="2">Uncharacterized protein</fullName>
    </submittedName>
</protein>
<name>L5JWN3_PTEAL</name>
<sequence>MGHPARERPVAPEGLLDSQSPAAREKGSQGHLQGHCRARKLRLTGQTQEPKEAGTAPPTPSTASGLPGTLLLVASYHKTSRTHTDHHSHHLLYVTSDRPAVTKAGAELTWRPAHLPGASAGPGVGVWSAPPHSCTSPGPQRHMERKCLLLLKRSASPATSGQHGVLHGVLHGHRTHRVSGKRCSTPSFGKPADEWPLAQAAGPKGQTAEEKPERIDVEPLDPTAKSRGSE</sequence>
<evidence type="ECO:0000313" key="2">
    <source>
        <dbReference type="EMBL" id="ELK02713.1"/>
    </source>
</evidence>
<reference evidence="3" key="1">
    <citation type="journal article" date="2013" name="Science">
        <title>Comparative analysis of bat genomes provides insight into the evolution of flight and immunity.</title>
        <authorList>
            <person name="Zhang G."/>
            <person name="Cowled C."/>
            <person name="Shi Z."/>
            <person name="Huang Z."/>
            <person name="Bishop-Lilly K.A."/>
            <person name="Fang X."/>
            <person name="Wynne J.W."/>
            <person name="Xiong Z."/>
            <person name="Baker M.L."/>
            <person name="Zhao W."/>
            <person name="Tachedjian M."/>
            <person name="Zhu Y."/>
            <person name="Zhou P."/>
            <person name="Jiang X."/>
            <person name="Ng J."/>
            <person name="Yang L."/>
            <person name="Wu L."/>
            <person name="Xiao J."/>
            <person name="Feng Y."/>
            <person name="Chen Y."/>
            <person name="Sun X."/>
            <person name="Zhang Y."/>
            <person name="Marsh G.A."/>
            <person name="Crameri G."/>
            <person name="Broder C.C."/>
            <person name="Frey K.G."/>
            <person name="Wang L.F."/>
            <person name="Wang J."/>
        </authorList>
    </citation>
    <scope>NUCLEOTIDE SEQUENCE [LARGE SCALE GENOMIC DNA]</scope>
</reference>
<evidence type="ECO:0000256" key="1">
    <source>
        <dbReference type="SAM" id="MobiDB-lite"/>
    </source>
</evidence>
<dbReference type="EMBL" id="KB031119">
    <property type="protein sequence ID" value="ELK02713.1"/>
    <property type="molecule type" value="Genomic_DNA"/>
</dbReference>
<gene>
    <name evidence="2" type="ORF">PAL_GLEAN10005297</name>
</gene>
<feature type="compositionally biased region" description="Basic and acidic residues" evidence="1">
    <location>
        <begin position="1"/>
        <end position="10"/>
    </location>
</feature>
<evidence type="ECO:0000313" key="3">
    <source>
        <dbReference type="Proteomes" id="UP000010552"/>
    </source>
</evidence>
<organism evidence="2 3">
    <name type="scientific">Pteropus alecto</name>
    <name type="common">Black flying fox</name>
    <dbReference type="NCBI Taxonomy" id="9402"/>
    <lineage>
        <taxon>Eukaryota</taxon>
        <taxon>Metazoa</taxon>
        <taxon>Chordata</taxon>
        <taxon>Craniata</taxon>
        <taxon>Vertebrata</taxon>
        <taxon>Euteleostomi</taxon>
        <taxon>Mammalia</taxon>
        <taxon>Eutheria</taxon>
        <taxon>Laurasiatheria</taxon>
        <taxon>Chiroptera</taxon>
        <taxon>Yinpterochiroptera</taxon>
        <taxon>Pteropodoidea</taxon>
        <taxon>Pteropodidae</taxon>
        <taxon>Pteropodinae</taxon>
        <taxon>Pteropus</taxon>
    </lineage>
</organism>
<accession>L5JWN3</accession>
<feature type="region of interest" description="Disordered" evidence="1">
    <location>
        <begin position="177"/>
        <end position="230"/>
    </location>
</feature>